<feature type="transmembrane region" description="Helical" evidence="5">
    <location>
        <begin position="6"/>
        <end position="22"/>
    </location>
</feature>
<keyword evidence="7" id="KW-1185">Reference proteome</keyword>
<sequence length="113" mass="12752">MWLALHFWTWIILTILVIVGLTRHSEKRVTQFLLLARLAYLVMIISGVVLSIRTFGHAPLLISLKFALGIATIALIEISFGRKMERDTPHLIYWILGIVALITVGLGLTLAFR</sequence>
<evidence type="ECO:0000256" key="1">
    <source>
        <dbReference type="ARBA" id="ARBA00022475"/>
    </source>
</evidence>
<dbReference type="OrthoDB" id="2313807at2"/>
<keyword evidence="2 5" id="KW-0812">Transmembrane</keyword>
<dbReference type="Proteomes" id="UP000051580">
    <property type="component" value="Unassembled WGS sequence"/>
</dbReference>
<comment type="caution">
    <text evidence="6">The sequence shown here is derived from an EMBL/GenBank/DDBJ whole genome shotgun (WGS) entry which is preliminary data.</text>
</comment>
<protein>
    <submittedName>
        <fullName evidence="6">Uncharacterized protein</fullName>
    </submittedName>
</protein>
<keyword evidence="3 5" id="KW-1133">Transmembrane helix</keyword>
<feature type="transmembrane region" description="Helical" evidence="5">
    <location>
        <begin position="34"/>
        <end position="52"/>
    </location>
</feature>
<keyword evidence="1" id="KW-1003">Cell membrane</keyword>
<dbReference type="AlphaFoldDB" id="A0A0R1UUT8"/>
<dbReference type="PATRIC" id="fig|1423753.3.peg.207"/>
<evidence type="ECO:0000313" key="6">
    <source>
        <dbReference type="EMBL" id="KRL95176.1"/>
    </source>
</evidence>
<organism evidence="6 7">
    <name type="scientific">Levilactobacillus hammesii DSM 16381</name>
    <dbReference type="NCBI Taxonomy" id="1423753"/>
    <lineage>
        <taxon>Bacteria</taxon>
        <taxon>Bacillati</taxon>
        <taxon>Bacillota</taxon>
        <taxon>Bacilli</taxon>
        <taxon>Lactobacillales</taxon>
        <taxon>Lactobacillaceae</taxon>
        <taxon>Levilactobacillus</taxon>
    </lineage>
</organism>
<feature type="transmembrane region" description="Helical" evidence="5">
    <location>
        <begin position="58"/>
        <end position="79"/>
    </location>
</feature>
<evidence type="ECO:0000256" key="2">
    <source>
        <dbReference type="ARBA" id="ARBA00022692"/>
    </source>
</evidence>
<evidence type="ECO:0000313" key="7">
    <source>
        <dbReference type="Proteomes" id="UP000051580"/>
    </source>
</evidence>
<proteinExistence type="predicted"/>
<dbReference type="NCBIfam" id="NF010199">
    <property type="entry name" value="PRK13673.1-6"/>
    <property type="match status" value="1"/>
</dbReference>
<dbReference type="STRING" id="1423753.FD28_GL000200"/>
<evidence type="ECO:0000256" key="4">
    <source>
        <dbReference type="ARBA" id="ARBA00023136"/>
    </source>
</evidence>
<feature type="transmembrane region" description="Helical" evidence="5">
    <location>
        <begin position="91"/>
        <end position="112"/>
    </location>
</feature>
<dbReference type="EMBL" id="AZFS01000050">
    <property type="protein sequence ID" value="KRL95176.1"/>
    <property type="molecule type" value="Genomic_DNA"/>
</dbReference>
<accession>A0A0R1UUT8</accession>
<name>A0A0R1UUT8_9LACO</name>
<evidence type="ECO:0000256" key="3">
    <source>
        <dbReference type="ARBA" id="ARBA00022989"/>
    </source>
</evidence>
<dbReference type="Pfam" id="PF07457">
    <property type="entry name" value="DUF1516"/>
    <property type="match status" value="1"/>
</dbReference>
<dbReference type="RefSeq" id="WP_057733536.1">
    <property type="nucleotide sequence ID" value="NZ_AZFS01000050.1"/>
</dbReference>
<evidence type="ECO:0000256" key="5">
    <source>
        <dbReference type="SAM" id="Phobius"/>
    </source>
</evidence>
<gene>
    <name evidence="6" type="ORF">FD28_GL000200</name>
</gene>
<reference evidence="6 7" key="1">
    <citation type="journal article" date="2015" name="Genome Announc.">
        <title>Expanding the biotechnology potential of lactobacilli through comparative genomics of 213 strains and associated genera.</title>
        <authorList>
            <person name="Sun Z."/>
            <person name="Harris H.M."/>
            <person name="McCann A."/>
            <person name="Guo C."/>
            <person name="Argimon S."/>
            <person name="Zhang W."/>
            <person name="Yang X."/>
            <person name="Jeffery I.B."/>
            <person name="Cooney J.C."/>
            <person name="Kagawa T.F."/>
            <person name="Liu W."/>
            <person name="Song Y."/>
            <person name="Salvetti E."/>
            <person name="Wrobel A."/>
            <person name="Rasinkangas P."/>
            <person name="Parkhill J."/>
            <person name="Rea M.C."/>
            <person name="O'Sullivan O."/>
            <person name="Ritari J."/>
            <person name="Douillard F.P."/>
            <person name="Paul Ross R."/>
            <person name="Yang R."/>
            <person name="Briner A.E."/>
            <person name="Felis G.E."/>
            <person name="de Vos W.M."/>
            <person name="Barrangou R."/>
            <person name="Klaenhammer T.R."/>
            <person name="Caufield P.W."/>
            <person name="Cui Y."/>
            <person name="Zhang H."/>
            <person name="O'Toole P.W."/>
        </authorList>
    </citation>
    <scope>NUCLEOTIDE SEQUENCE [LARGE SCALE GENOMIC DNA]</scope>
    <source>
        <strain evidence="6 7">DSM 16381</strain>
    </source>
</reference>
<keyword evidence="4 5" id="KW-0472">Membrane</keyword>
<dbReference type="InterPro" id="IPR010899">
    <property type="entry name" value="UPF0344"/>
</dbReference>